<keyword evidence="1" id="KW-0175">Coiled coil</keyword>
<gene>
    <name evidence="2" type="ORF">QO014_002400</name>
</gene>
<dbReference type="RefSeq" id="WP_266348930.1">
    <property type="nucleotide sequence ID" value="NZ_JAPKNG010000003.1"/>
</dbReference>
<evidence type="ECO:0000313" key="2">
    <source>
        <dbReference type="EMBL" id="MDQ0438008.1"/>
    </source>
</evidence>
<comment type="caution">
    <text evidence="2">The sequence shown here is derived from an EMBL/GenBank/DDBJ whole genome shotgun (WGS) entry which is preliminary data.</text>
</comment>
<dbReference type="EMBL" id="JAUSVO010000003">
    <property type="protein sequence ID" value="MDQ0438008.1"/>
    <property type="molecule type" value="Genomic_DNA"/>
</dbReference>
<feature type="coiled-coil region" evidence="1">
    <location>
        <begin position="32"/>
        <end position="91"/>
    </location>
</feature>
<name>A0ABU0H6R6_9HYPH</name>
<accession>A0ABU0H6R6</accession>
<reference evidence="2 3" key="1">
    <citation type="submission" date="2023-07" db="EMBL/GenBank/DDBJ databases">
        <title>Genomic Encyclopedia of Type Strains, Phase IV (KMG-IV): sequencing the most valuable type-strain genomes for metagenomic binning, comparative biology and taxonomic classification.</title>
        <authorList>
            <person name="Goeker M."/>
        </authorList>
    </citation>
    <scope>NUCLEOTIDE SEQUENCE [LARGE SCALE GENOMIC DNA]</scope>
    <source>
        <strain evidence="2 3">B6-8</strain>
    </source>
</reference>
<organism evidence="2 3">
    <name type="scientific">Kaistia dalseonensis</name>
    <dbReference type="NCBI Taxonomy" id="410840"/>
    <lineage>
        <taxon>Bacteria</taxon>
        <taxon>Pseudomonadati</taxon>
        <taxon>Pseudomonadota</taxon>
        <taxon>Alphaproteobacteria</taxon>
        <taxon>Hyphomicrobiales</taxon>
        <taxon>Kaistiaceae</taxon>
        <taxon>Kaistia</taxon>
    </lineage>
</organism>
<keyword evidence="3" id="KW-1185">Reference proteome</keyword>
<evidence type="ECO:0000313" key="3">
    <source>
        <dbReference type="Proteomes" id="UP001241603"/>
    </source>
</evidence>
<sequence>MSDLLGDYVAMLEVEEERIGHPPTVADMISGWKAERTARQEAEAKLAAAENERDTTATDNFDRILDLGKELAEAEAEIVRLREALKPFAAEAAEWGDGVPDDHRPVFVEMGHWDARYYGSAAKFTVGDQRRARAALSEPKP</sequence>
<evidence type="ECO:0000256" key="1">
    <source>
        <dbReference type="SAM" id="Coils"/>
    </source>
</evidence>
<protein>
    <submittedName>
        <fullName evidence="2">Uncharacterized protein</fullName>
    </submittedName>
</protein>
<dbReference type="Proteomes" id="UP001241603">
    <property type="component" value="Unassembled WGS sequence"/>
</dbReference>
<proteinExistence type="predicted"/>